<feature type="binding site" evidence="4">
    <location>
        <position position="108"/>
    </location>
    <ligand>
        <name>Mg(2+)</name>
        <dbReference type="ChEBI" id="CHEBI:18420"/>
        <label>1</label>
        <note>catalytic</note>
    </ligand>
</feature>
<comment type="catalytic activity">
    <reaction evidence="5">
        <text>a myo-inositol phosphate + H2O = myo-inositol + phosphate</text>
        <dbReference type="Rhea" id="RHEA:24056"/>
        <dbReference type="ChEBI" id="CHEBI:15377"/>
        <dbReference type="ChEBI" id="CHEBI:17268"/>
        <dbReference type="ChEBI" id="CHEBI:43474"/>
        <dbReference type="ChEBI" id="CHEBI:84139"/>
        <dbReference type="EC" id="3.1.3.25"/>
    </reaction>
</comment>
<dbReference type="Gene3D" id="3.30.540.10">
    <property type="entry name" value="Fructose-1,6-Bisphosphatase, subunit A, domain 1"/>
    <property type="match status" value="1"/>
</dbReference>
<feature type="binding site" evidence="4">
    <location>
        <position position="106"/>
    </location>
    <ligand>
        <name>Mg(2+)</name>
        <dbReference type="ChEBI" id="CHEBI:18420"/>
        <label>1</label>
        <note>catalytic</note>
    </ligand>
</feature>
<dbReference type="EC" id="3.1.3.25" evidence="5"/>
<dbReference type="PRINTS" id="PR00377">
    <property type="entry name" value="IMPHPHTASES"/>
</dbReference>
<dbReference type="InterPro" id="IPR000760">
    <property type="entry name" value="Inositol_monophosphatase-like"/>
</dbReference>
<evidence type="ECO:0000313" key="7">
    <source>
        <dbReference type="Proteomes" id="UP001149165"/>
    </source>
</evidence>
<dbReference type="Pfam" id="PF00459">
    <property type="entry name" value="Inositol_P"/>
    <property type="match status" value="2"/>
</dbReference>
<dbReference type="SUPFAM" id="SSF56655">
    <property type="entry name" value="Carbohydrate phosphatase"/>
    <property type="match status" value="1"/>
</dbReference>
<organism evidence="6 7">
    <name type="scientific">Penicillium angulare</name>
    <dbReference type="NCBI Taxonomy" id="116970"/>
    <lineage>
        <taxon>Eukaryota</taxon>
        <taxon>Fungi</taxon>
        <taxon>Dikarya</taxon>
        <taxon>Ascomycota</taxon>
        <taxon>Pezizomycotina</taxon>
        <taxon>Eurotiomycetes</taxon>
        <taxon>Eurotiomycetidae</taxon>
        <taxon>Eurotiales</taxon>
        <taxon>Aspergillaceae</taxon>
        <taxon>Penicillium</taxon>
    </lineage>
</organism>
<dbReference type="PROSITE" id="PS00630">
    <property type="entry name" value="IMP_2"/>
    <property type="match status" value="1"/>
</dbReference>
<reference evidence="6" key="2">
    <citation type="journal article" date="2023" name="IMA Fungus">
        <title>Comparative genomic study of the Penicillium genus elucidates a diverse pangenome and 15 lateral gene transfer events.</title>
        <authorList>
            <person name="Petersen C."/>
            <person name="Sorensen T."/>
            <person name="Nielsen M.R."/>
            <person name="Sondergaard T.E."/>
            <person name="Sorensen J.L."/>
            <person name="Fitzpatrick D.A."/>
            <person name="Frisvad J.C."/>
            <person name="Nielsen K.L."/>
        </authorList>
    </citation>
    <scope>NUCLEOTIDE SEQUENCE</scope>
    <source>
        <strain evidence="6">IBT 30069</strain>
    </source>
</reference>
<evidence type="ECO:0000256" key="4">
    <source>
        <dbReference type="PIRSR" id="PIRSR600760-2"/>
    </source>
</evidence>
<comment type="caution">
    <text evidence="6">The sequence shown here is derived from an EMBL/GenBank/DDBJ whole genome shotgun (WGS) entry which is preliminary data.</text>
</comment>
<accession>A0A9W9FVV6</accession>
<dbReference type="EMBL" id="JAPQKH010000003">
    <property type="protein sequence ID" value="KAJ5107378.1"/>
    <property type="molecule type" value="Genomic_DNA"/>
</dbReference>
<evidence type="ECO:0000256" key="5">
    <source>
        <dbReference type="RuleBase" id="RU364068"/>
    </source>
</evidence>
<dbReference type="GO" id="GO:0046854">
    <property type="term" value="P:phosphatidylinositol phosphate biosynthetic process"/>
    <property type="evidence" value="ECO:0007669"/>
    <property type="project" value="InterPro"/>
</dbReference>
<dbReference type="CDD" id="cd01639">
    <property type="entry name" value="IMPase"/>
    <property type="match status" value="1"/>
</dbReference>
<dbReference type="InterPro" id="IPR020550">
    <property type="entry name" value="Inositol_monophosphatase_CS"/>
</dbReference>
<comment type="pathway">
    <text evidence="5">Polyol metabolism; myo-inositol biosynthesis; myo-inositol from D-glucose 6-phosphate: step 2/2.</text>
</comment>
<keyword evidence="5" id="KW-0378">Hydrolase</keyword>
<dbReference type="GO" id="GO:0008934">
    <property type="term" value="F:inositol monophosphate 1-phosphatase activity"/>
    <property type="evidence" value="ECO:0007669"/>
    <property type="project" value="InterPro"/>
</dbReference>
<evidence type="ECO:0000313" key="6">
    <source>
        <dbReference type="EMBL" id="KAJ5107378.1"/>
    </source>
</evidence>
<dbReference type="GO" id="GO:0007165">
    <property type="term" value="P:signal transduction"/>
    <property type="evidence" value="ECO:0007669"/>
    <property type="project" value="TreeGrafter"/>
</dbReference>
<gene>
    <name evidence="6" type="ORF">N7456_004053</name>
</gene>
<keyword evidence="2 4" id="KW-0479">Metal-binding</keyword>
<protein>
    <recommendedName>
        <fullName evidence="5">Inositol-1-monophosphatase</fullName>
        <ecNumber evidence="5">3.1.3.25</ecNumber>
    </recommendedName>
</protein>
<name>A0A9W9FVV6_9EURO</name>
<dbReference type="PANTHER" id="PTHR20854">
    <property type="entry name" value="INOSITOL MONOPHOSPHATASE"/>
    <property type="match status" value="1"/>
</dbReference>
<comment type="similarity">
    <text evidence="1 5">Belongs to the inositol monophosphatase superfamily.</text>
</comment>
<feature type="binding site" evidence="4">
    <location>
        <position position="109"/>
    </location>
    <ligand>
        <name>Mg(2+)</name>
        <dbReference type="ChEBI" id="CHEBI:18420"/>
        <label>1</label>
        <note>catalytic</note>
    </ligand>
</feature>
<evidence type="ECO:0000256" key="1">
    <source>
        <dbReference type="ARBA" id="ARBA00009759"/>
    </source>
</evidence>
<proteinExistence type="inferred from homology"/>
<feature type="binding site" evidence="4">
    <location>
        <position position="276"/>
    </location>
    <ligand>
        <name>Mg(2+)</name>
        <dbReference type="ChEBI" id="CHEBI:18420"/>
        <label>1</label>
        <note>catalytic</note>
    </ligand>
</feature>
<dbReference type="FunFam" id="3.40.190.80:FF:000019">
    <property type="entry name" value="Inositol-1-monophosphatase"/>
    <property type="match status" value="1"/>
</dbReference>
<dbReference type="AlphaFoldDB" id="A0A9W9FVV6"/>
<feature type="binding site" evidence="4">
    <location>
        <position position="84"/>
    </location>
    <ligand>
        <name>Mg(2+)</name>
        <dbReference type="ChEBI" id="CHEBI:18420"/>
        <label>1</label>
        <note>catalytic</note>
    </ligand>
</feature>
<dbReference type="Gene3D" id="3.40.190.80">
    <property type="match status" value="1"/>
</dbReference>
<dbReference type="GO" id="GO:0006020">
    <property type="term" value="P:inositol metabolic process"/>
    <property type="evidence" value="ECO:0007669"/>
    <property type="project" value="TreeGrafter"/>
</dbReference>
<dbReference type="Proteomes" id="UP001149165">
    <property type="component" value="Unassembled WGS sequence"/>
</dbReference>
<dbReference type="InterPro" id="IPR033942">
    <property type="entry name" value="IMPase"/>
</dbReference>
<keyword evidence="7" id="KW-1185">Reference proteome</keyword>
<dbReference type="OrthoDB" id="10254945at2759"/>
<comment type="cofactor">
    <cofactor evidence="4 5">
        <name>Mg(2+)</name>
        <dbReference type="ChEBI" id="CHEBI:18420"/>
    </cofactor>
</comment>
<keyword evidence="3 4" id="KW-0460">Magnesium</keyword>
<reference evidence="6" key="1">
    <citation type="submission" date="2022-11" db="EMBL/GenBank/DDBJ databases">
        <authorList>
            <person name="Petersen C."/>
        </authorList>
    </citation>
    <scope>NUCLEOTIDE SEQUENCE</scope>
    <source>
        <strain evidence="6">IBT 30069</strain>
    </source>
</reference>
<sequence>MAVSNFTQDELDEIYAFAVDLGRKAGDLLMERIEQRISGSEGHSQKFEEKDSSVDIVTQTDEDLEVFIRNAIQEKYPDHKFLGEETYAKGQSRDYLIDEHPTWCIDPLDGKRLIQPHHLTPLKMLTFPGTVNYTHLFPMFCISIGFIVQHRPIIGVIYAPFQDQLFSACPGRGAWLNEKRKLPLIRNPSIPPMPANAPSSCIFSCEWGKDRRDIPDGNMRRKLESFTNMAAEIGSRDGKGGMVHGMRSLGSATLDLAYTAMGSFDIWWEGGCWEWDVAAGIAILLEAGGLVTTANPPEDPDTAPIEDLRLGSRLYLAIRPAGPSETETGRESQERTVREVWRRVRHLSYSRPGA</sequence>
<evidence type="ECO:0000256" key="2">
    <source>
        <dbReference type="ARBA" id="ARBA00022723"/>
    </source>
</evidence>
<evidence type="ECO:0000256" key="3">
    <source>
        <dbReference type="ARBA" id="ARBA00022842"/>
    </source>
</evidence>
<dbReference type="PANTHER" id="PTHR20854:SF39">
    <property type="entry name" value="PROTEIN QUTG"/>
    <property type="match status" value="1"/>
</dbReference>
<dbReference type="GO" id="GO:0046872">
    <property type="term" value="F:metal ion binding"/>
    <property type="evidence" value="ECO:0007669"/>
    <property type="project" value="UniProtKB-KW"/>
</dbReference>